<keyword evidence="3 10" id="KW-0808">Transferase</keyword>
<keyword evidence="2 10" id="KW-0444">Lipid biosynthesis</keyword>
<dbReference type="GO" id="GO:0019367">
    <property type="term" value="P:fatty acid elongation, saturated fatty acid"/>
    <property type="evidence" value="ECO:0007669"/>
    <property type="project" value="TreeGrafter"/>
</dbReference>
<evidence type="ECO:0000256" key="5">
    <source>
        <dbReference type="ARBA" id="ARBA00022832"/>
    </source>
</evidence>
<dbReference type="GeneID" id="106125536"/>
<protein>
    <recommendedName>
        <fullName evidence="10">Elongation of very long chain fatty acids protein</fullName>
        <ecNumber evidence="10">2.3.1.199</ecNumber>
    </recommendedName>
    <alternativeName>
        <fullName evidence="10">Very-long-chain 3-oxoacyl-CoA synthase</fullName>
    </alternativeName>
</protein>
<evidence type="ECO:0000256" key="3">
    <source>
        <dbReference type="ARBA" id="ARBA00022679"/>
    </source>
</evidence>
<dbReference type="GO" id="GO:0005789">
    <property type="term" value="C:endoplasmic reticulum membrane"/>
    <property type="evidence" value="ECO:0007669"/>
    <property type="project" value="TreeGrafter"/>
</dbReference>
<dbReference type="GO" id="GO:0034626">
    <property type="term" value="P:fatty acid elongation, polyunsaturated fatty acid"/>
    <property type="evidence" value="ECO:0007669"/>
    <property type="project" value="TreeGrafter"/>
</dbReference>
<keyword evidence="6 10" id="KW-1133">Transmembrane helix</keyword>
<dbReference type="GO" id="GO:0034625">
    <property type="term" value="P:fatty acid elongation, monounsaturated fatty acid"/>
    <property type="evidence" value="ECO:0007669"/>
    <property type="project" value="TreeGrafter"/>
</dbReference>
<evidence type="ECO:0000256" key="10">
    <source>
        <dbReference type="RuleBase" id="RU361115"/>
    </source>
</evidence>
<feature type="transmembrane region" description="Helical" evidence="10">
    <location>
        <begin position="205"/>
        <end position="226"/>
    </location>
</feature>
<dbReference type="Proteomes" id="UP000694872">
    <property type="component" value="Unplaced"/>
</dbReference>
<accession>A0AAJ7EI47</accession>
<feature type="transmembrane region" description="Helical" evidence="10">
    <location>
        <begin position="151"/>
        <end position="168"/>
    </location>
</feature>
<evidence type="ECO:0000313" key="11">
    <source>
        <dbReference type="RefSeq" id="XP_013178229.1"/>
    </source>
</evidence>
<dbReference type="EC" id="2.3.1.199" evidence="10"/>
<keyword evidence="8 10" id="KW-0472">Membrane</keyword>
<dbReference type="PANTHER" id="PTHR11157:SF28">
    <property type="entry name" value="ELONGATION OF VERY LONG CHAIN FATTY ACIDS PROTEIN"/>
    <property type="match status" value="1"/>
</dbReference>
<dbReference type="GO" id="GO:0042761">
    <property type="term" value="P:very long-chain fatty acid biosynthetic process"/>
    <property type="evidence" value="ECO:0007669"/>
    <property type="project" value="TreeGrafter"/>
</dbReference>
<evidence type="ECO:0000256" key="8">
    <source>
        <dbReference type="ARBA" id="ARBA00023136"/>
    </source>
</evidence>
<evidence type="ECO:0000256" key="1">
    <source>
        <dbReference type="ARBA" id="ARBA00004141"/>
    </source>
</evidence>
<dbReference type="Pfam" id="PF01151">
    <property type="entry name" value="ELO"/>
    <property type="match status" value="1"/>
</dbReference>
<sequence length="333" mass="37891">MNGASSSYNMSFVDSYKRFMERNSDPRTENWWLMSGPGPLLTLLATYLYFCTSVGPRYMRDRKPFSLKQPIIVYNITQILMSIFLVYEGLVSGWWNDYNFSCQPVDYSYDPKAFRMAGAVWWYFFAKIIELLDTVFFVLRKKNRQISFLHLYHHTMMPICAWIGVKFLPGGHGTLLGVINSFIHVIMYTYYLISGLGPQYQKYIWWKKHLTSLQLVQFVIVFYHNFVVMFCDCNYPKSINFLLALNAGLFLYMFGNFYYRSYVNIDYKKTDAITTRAKSNGVIANGNGVVANGNGVVANGKGVVTNGNGVVANGNGVVANGNGVVANGKTKEC</sequence>
<evidence type="ECO:0000256" key="4">
    <source>
        <dbReference type="ARBA" id="ARBA00022692"/>
    </source>
</evidence>
<name>A0AAJ7EI47_PAPXU</name>
<feature type="transmembrane region" description="Helical" evidence="10">
    <location>
        <begin position="174"/>
        <end position="193"/>
    </location>
</feature>
<keyword evidence="4 10" id="KW-0812">Transmembrane</keyword>
<dbReference type="GO" id="GO:0009922">
    <property type="term" value="F:fatty acid elongase activity"/>
    <property type="evidence" value="ECO:0007669"/>
    <property type="project" value="UniProtKB-EC"/>
</dbReference>
<gene>
    <name evidence="11" type="primary">LOC106125536</name>
</gene>
<dbReference type="RefSeq" id="XP_013178229.1">
    <property type="nucleotide sequence ID" value="XM_013322775.1"/>
</dbReference>
<feature type="transmembrane region" description="Helical" evidence="10">
    <location>
        <begin position="31"/>
        <end position="50"/>
    </location>
</feature>
<keyword evidence="5 10" id="KW-0276">Fatty acid metabolism</keyword>
<feature type="transmembrane region" description="Helical" evidence="10">
    <location>
        <begin position="120"/>
        <end position="139"/>
    </location>
</feature>
<evidence type="ECO:0000256" key="6">
    <source>
        <dbReference type="ARBA" id="ARBA00022989"/>
    </source>
</evidence>
<comment type="subcellular location">
    <subcellularLocation>
        <location evidence="1">Membrane</location>
        <topology evidence="1">Multi-pass membrane protein</topology>
    </subcellularLocation>
</comment>
<reference evidence="11" key="1">
    <citation type="submission" date="2025-08" db="UniProtKB">
        <authorList>
            <consortium name="RefSeq"/>
        </authorList>
    </citation>
    <scope>IDENTIFICATION</scope>
</reference>
<dbReference type="PANTHER" id="PTHR11157">
    <property type="entry name" value="FATTY ACID ACYL TRANSFERASE-RELATED"/>
    <property type="match status" value="1"/>
</dbReference>
<evidence type="ECO:0000256" key="2">
    <source>
        <dbReference type="ARBA" id="ARBA00022516"/>
    </source>
</evidence>
<evidence type="ECO:0000256" key="9">
    <source>
        <dbReference type="ARBA" id="ARBA00023160"/>
    </source>
</evidence>
<comment type="catalytic activity">
    <reaction evidence="10">
        <text>a very-long-chain acyl-CoA + malonyl-CoA + H(+) = a very-long-chain 3-oxoacyl-CoA + CO2 + CoA</text>
        <dbReference type="Rhea" id="RHEA:32727"/>
        <dbReference type="ChEBI" id="CHEBI:15378"/>
        <dbReference type="ChEBI" id="CHEBI:16526"/>
        <dbReference type="ChEBI" id="CHEBI:57287"/>
        <dbReference type="ChEBI" id="CHEBI:57384"/>
        <dbReference type="ChEBI" id="CHEBI:90725"/>
        <dbReference type="ChEBI" id="CHEBI:90736"/>
        <dbReference type="EC" id="2.3.1.199"/>
    </reaction>
</comment>
<proteinExistence type="inferred from homology"/>
<dbReference type="KEGG" id="pxu:106125536"/>
<comment type="similarity">
    <text evidence="10">Belongs to the ELO family.</text>
</comment>
<keyword evidence="7 10" id="KW-0443">Lipid metabolism</keyword>
<dbReference type="GO" id="GO:0030148">
    <property type="term" value="P:sphingolipid biosynthetic process"/>
    <property type="evidence" value="ECO:0007669"/>
    <property type="project" value="TreeGrafter"/>
</dbReference>
<feature type="transmembrane region" description="Helical" evidence="10">
    <location>
        <begin position="71"/>
        <end position="90"/>
    </location>
</feature>
<dbReference type="AlphaFoldDB" id="A0AAJ7EI47"/>
<evidence type="ECO:0000256" key="7">
    <source>
        <dbReference type="ARBA" id="ARBA00023098"/>
    </source>
</evidence>
<organism evidence="11">
    <name type="scientific">Papilio xuthus</name>
    <name type="common">Asian swallowtail butterfly</name>
    <dbReference type="NCBI Taxonomy" id="66420"/>
    <lineage>
        <taxon>Eukaryota</taxon>
        <taxon>Metazoa</taxon>
        <taxon>Ecdysozoa</taxon>
        <taxon>Arthropoda</taxon>
        <taxon>Hexapoda</taxon>
        <taxon>Insecta</taxon>
        <taxon>Pterygota</taxon>
        <taxon>Neoptera</taxon>
        <taxon>Endopterygota</taxon>
        <taxon>Lepidoptera</taxon>
        <taxon>Glossata</taxon>
        <taxon>Ditrysia</taxon>
        <taxon>Papilionoidea</taxon>
        <taxon>Papilionidae</taxon>
        <taxon>Papilioninae</taxon>
        <taxon>Papilio</taxon>
    </lineage>
</organism>
<keyword evidence="9 10" id="KW-0275">Fatty acid biosynthesis</keyword>
<feature type="transmembrane region" description="Helical" evidence="10">
    <location>
        <begin position="238"/>
        <end position="259"/>
    </location>
</feature>
<dbReference type="InterPro" id="IPR002076">
    <property type="entry name" value="ELO_fam"/>
</dbReference>